<dbReference type="AlphaFoldDB" id="A0A1A9N3G5"/>
<dbReference type="STRING" id="1462993.A6V36_33255"/>
<accession>A0A1A9N3G5</accession>
<dbReference type="EMBL" id="LXKA01000329">
    <property type="protein sequence ID" value="OAJ57186.1"/>
    <property type="molecule type" value="Genomic_DNA"/>
</dbReference>
<sequence length="270" mass="29751">MDEMAPRDARPVQLRYKRLFLSSSKRLMQMIRKTLRIAGVGTLAILATVIAGTVYALPSSAAAVCPACYGFQEVRPEIYVQKKTGEDERLAIVGTVEQARRKLTQFWGPLEATPRILVCSDDDCFRRLGGGRRRGMSLFDQVAVLSPRGSNVTIAAHELSMNELHHRIGLWAFATGRIPIWFDEGIAMYSSNDLRYLSPASEANRCLVPAPTYLPAGMFEWNKTALVDHQLYAKAACRTIQWIASHGGAPGAVALVEKIAAGQPFTEASR</sequence>
<organism evidence="2 4">
    <name type="scientific">Paraburkholderia ginsengiterrae</name>
    <dbReference type="NCBI Taxonomy" id="1462993"/>
    <lineage>
        <taxon>Bacteria</taxon>
        <taxon>Pseudomonadati</taxon>
        <taxon>Pseudomonadota</taxon>
        <taxon>Betaproteobacteria</taxon>
        <taxon>Burkholderiales</taxon>
        <taxon>Burkholderiaceae</taxon>
        <taxon>Paraburkholderia</taxon>
    </lineage>
</organism>
<evidence type="ECO:0000313" key="3">
    <source>
        <dbReference type="Proteomes" id="UP000077961"/>
    </source>
</evidence>
<proteinExistence type="predicted"/>
<evidence type="ECO:0000313" key="1">
    <source>
        <dbReference type="EMBL" id="OAJ56762.1"/>
    </source>
</evidence>
<comment type="caution">
    <text evidence="2">The sequence shown here is derived from an EMBL/GenBank/DDBJ whole genome shotgun (WGS) entry which is preliminary data.</text>
</comment>
<reference evidence="3 4" key="1">
    <citation type="submission" date="2016-04" db="EMBL/GenBank/DDBJ databases">
        <title>Reclassification of Paraburkholderia panaciterrae (Farh et al. 2015) Dobritsa &amp; Samadpour 2016 as a later homotypic synonym of Paraburkholderia ginsengiterrae (Farh et al. 2015) Dobritsa &amp; Samadpour 2016.</title>
        <authorList>
            <person name="Dobritsa A.P."/>
            <person name="Kutumbaka K."/>
            <person name="Samadpour M."/>
        </authorList>
    </citation>
    <scope>NUCLEOTIDE SEQUENCE [LARGE SCALE GENOMIC DNA]</scope>
    <source>
        <strain evidence="2 4">DCY85</strain>
        <strain evidence="1 3">DCY85-1</strain>
    </source>
</reference>
<evidence type="ECO:0000313" key="2">
    <source>
        <dbReference type="EMBL" id="OAJ57186.1"/>
    </source>
</evidence>
<gene>
    <name evidence="1" type="ORF">A6V36_33255</name>
    <name evidence="2" type="ORF">A6V37_30005</name>
</gene>
<dbReference type="EMBL" id="LXJZ01000184">
    <property type="protein sequence ID" value="OAJ56762.1"/>
    <property type="molecule type" value="Genomic_DNA"/>
</dbReference>
<keyword evidence="3" id="KW-1185">Reference proteome</keyword>
<dbReference type="Proteomes" id="UP000077961">
    <property type="component" value="Unassembled WGS sequence"/>
</dbReference>
<name>A0A1A9N3G5_9BURK</name>
<evidence type="ECO:0000313" key="4">
    <source>
        <dbReference type="Proteomes" id="UP000078116"/>
    </source>
</evidence>
<protein>
    <submittedName>
        <fullName evidence="2">Uncharacterized protein</fullName>
    </submittedName>
</protein>
<dbReference type="Proteomes" id="UP000078116">
    <property type="component" value="Unassembled WGS sequence"/>
</dbReference>